<organism evidence="2 3">
    <name type="scientific">Araneus ventricosus</name>
    <name type="common">Orbweaver spider</name>
    <name type="synonym">Epeira ventricosa</name>
    <dbReference type="NCBI Taxonomy" id="182803"/>
    <lineage>
        <taxon>Eukaryota</taxon>
        <taxon>Metazoa</taxon>
        <taxon>Ecdysozoa</taxon>
        <taxon>Arthropoda</taxon>
        <taxon>Chelicerata</taxon>
        <taxon>Arachnida</taxon>
        <taxon>Araneae</taxon>
        <taxon>Araneomorphae</taxon>
        <taxon>Entelegynae</taxon>
        <taxon>Araneoidea</taxon>
        <taxon>Araneidae</taxon>
        <taxon>Araneus</taxon>
    </lineage>
</organism>
<comment type="caution">
    <text evidence="2">The sequence shown here is derived from an EMBL/GenBank/DDBJ whole genome shotgun (WGS) entry which is preliminary data.</text>
</comment>
<feature type="transmembrane region" description="Helical" evidence="1">
    <location>
        <begin position="79"/>
        <end position="100"/>
    </location>
</feature>
<proteinExistence type="predicted"/>
<dbReference type="Proteomes" id="UP000499080">
    <property type="component" value="Unassembled WGS sequence"/>
</dbReference>
<reference evidence="2 3" key="1">
    <citation type="journal article" date="2019" name="Sci. Rep.">
        <title>Orb-weaving spider Araneus ventricosus genome elucidates the spidroin gene catalogue.</title>
        <authorList>
            <person name="Kono N."/>
            <person name="Nakamura H."/>
            <person name="Ohtoshi R."/>
            <person name="Moran D.A.P."/>
            <person name="Shinohara A."/>
            <person name="Yoshida Y."/>
            <person name="Fujiwara M."/>
            <person name="Mori M."/>
            <person name="Tomita M."/>
            <person name="Arakawa K."/>
        </authorList>
    </citation>
    <scope>NUCLEOTIDE SEQUENCE [LARGE SCALE GENOMIC DNA]</scope>
</reference>
<dbReference type="EMBL" id="BGPR01003077">
    <property type="protein sequence ID" value="GBM83409.1"/>
    <property type="molecule type" value="Genomic_DNA"/>
</dbReference>
<evidence type="ECO:0000313" key="2">
    <source>
        <dbReference type="EMBL" id="GBM83409.1"/>
    </source>
</evidence>
<sequence>MQALGPAPSPARQPVARRQGTCQRLHLRRIWRTIYSEGIVTELLSAAFRFASEVEMKFPSEYPLRFQINDLPNSAYQFVFGHAGTMRVIPLCFLTFLFLLPTLS</sequence>
<keyword evidence="3" id="KW-1185">Reference proteome</keyword>
<keyword evidence="1" id="KW-1133">Transmembrane helix</keyword>
<evidence type="ECO:0000313" key="3">
    <source>
        <dbReference type="Proteomes" id="UP000499080"/>
    </source>
</evidence>
<gene>
    <name evidence="2" type="ORF">AVEN_201764_1</name>
</gene>
<protein>
    <submittedName>
        <fullName evidence="2">Uncharacterized protein</fullName>
    </submittedName>
</protein>
<keyword evidence="1" id="KW-0472">Membrane</keyword>
<name>A0A4Y2J1H3_ARAVE</name>
<accession>A0A4Y2J1H3</accession>
<dbReference type="AlphaFoldDB" id="A0A4Y2J1H3"/>
<evidence type="ECO:0000256" key="1">
    <source>
        <dbReference type="SAM" id="Phobius"/>
    </source>
</evidence>
<keyword evidence="1" id="KW-0812">Transmembrane</keyword>